<dbReference type="EMBL" id="JAPZBS010000007">
    <property type="protein sequence ID" value="KAJ5368943.1"/>
    <property type="molecule type" value="Genomic_DNA"/>
</dbReference>
<reference evidence="2" key="2">
    <citation type="journal article" date="2023" name="IMA Fungus">
        <title>Comparative genomic study of the Penicillium genus elucidates a diverse pangenome and 15 lateral gene transfer events.</title>
        <authorList>
            <person name="Petersen C."/>
            <person name="Sorensen T."/>
            <person name="Nielsen M.R."/>
            <person name="Sondergaard T.E."/>
            <person name="Sorensen J.L."/>
            <person name="Fitzpatrick D.A."/>
            <person name="Frisvad J.C."/>
            <person name="Nielsen K.L."/>
        </authorList>
    </citation>
    <scope>NUCLEOTIDE SEQUENCE</scope>
    <source>
        <strain evidence="2">IBT 29864</strain>
    </source>
</reference>
<name>A0A9W9RYX8_9EURO</name>
<protein>
    <submittedName>
        <fullName evidence="2">Uncharacterized protein</fullName>
    </submittedName>
</protein>
<proteinExistence type="predicted"/>
<dbReference type="OrthoDB" id="4361935at2759"/>
<comment type="caution">
    <text evidence="2">The sequence shown here is derived from an EMBL/GenBank/DDBJ whole genome shotgun (WGS) entry which is preliminary data.</text>
</comment>
<organism evidence="2 3">
    <name type="scientific">Penicillium cataractarum</name>
    <dbReference type="NCBI Taxonomy" id="2100454"/>
    <lineage>
        <taxon>Eukaryota</taxon>
        <taxon>Fungi</taxon>
        <taxon>Dikarya</taxon>
        <taxon>Ascomycota</taxon>
        <taxon>Pezizomycotina</taxon>
        <taxon>Eurotiomycetes</taxon>
        <taxon>Eurotiomycetidae</taxon>
        <taxon>Eurotiales</taxon>
        <taxon>Aspergillaceae</taxon>
        <taxon>Penicillium</taxon>
    </lineage>
</organism>
<dbReference type="AlphaFoldDB" id="A0A9W9RYX8"/>
<keyword evidence="3" id="KW-1185">Reference proteome</keyword>
<evidence type="ECO:0000313" key="2">
    <source>
        <dbReference type="EMBL" id="KAJ5368943.1"/>
    </source>
</evidence>
<accession>A0A9W9RYX8</accession>
<sequence length="343" mass="38729">MFFGILSIELADPGGLDYKDEVISSHQSSSPTFQPRTVELFLHLLNLPDSLPLLLLRIHSSPFHRNHRAAIMSAEKLWQNLVLLIDRLSPDDPINPRPVYRRSRCPRRSNYDGPADDSSSDEGPLTYEKLQEAGAHLEQAMEDSSVVTRVRRSTMTLDDLEMSPDSWDINVEQTQRLPYGYSEKDVANLELPDGDYTRVVIDGWNQETNAYLGTTWEGRAKESVMFIECIARHGYGPYASELGIMAYERVAPLPTLKTIFVANVMNNETRPAARTIWYGPEMKVFQQGSADFQAFLGTGIGKFVAYTILGAFGQGVKKVSAISLWYIGQRQDILQMRFDIEDV</sequence>
<dbReference type="Proteomes" id="UP001147782">
    <property type="component" value="Unassembled WGS sequence"/>
</dbReference>
<dbReference type="GeneID" id="81440801"/>
<evidence type="ECO:0000313" key="3">
    <source>
        <dbReference type="Proteomes" id="UP001147782"/>
    </source>
</evidence>
<reference evidence="2" key="1">
    <citation type="submission" date="2022-11" db="EMBL/GenBank/DDBJ databases">
        <authorList>
            <person name="Petersen C."/>
        </authorList>
    </citation>
    <scope>NUCLEOTIDE SEQUENCE</scope>
    <source>
        <strain evidence="2">IBT 29864</strain>
    </source>
</reference>
<gene>
    <name evidence="2" type="ORF">N7496_008703</name>
</gene>
<feature type="region of interest" description="Disordered" evidence="1">
    <location>
        <begin position="95"/>
        <end position="124"/>
    </location>
</feature>
<dbReference type="RefSeq" id="XP_056553685.1">
    <property type="nucleotide sequence ID" value="XM_056701622.1"/>
</dbReference>
<evidence type="ECO:0000256" key="1">
    <source>
        <dbReference type="SAM" id="MobiDB-lite"/>
    </source>
</evidence>